<dbReference type="CDD" id="cd01561">
    <property type="entry name" value="CBS_like"/>
    <property type="match status" value="1"/>
</dbReference>
<dbReference type="EMBL" id="FXLY01000012">
    <property type="protein sequence ID" value="SMN22517.1"/>
    <property type="molecule type" value="Genomic_DNA"/>
</dbReference>
<dbReference type="Pfam" id="PF00291">
    <property type="entry name" value="PALP"/>
    <property type="match status" value="1"/>
</dbReference>
<organism evidence="8 9">
    <name type="scientific">Maudiozyma saulgeensis</name>
    <dbReference type="NCBI Taxonomy" id="1789683"/>
    <lineage>
        <taxon>Eukaryota</taxon>
        <taxon>Fungi</taxon>
        <taxon>Dikarya</taxon>
        <taxon>Ascomycota</taxon>
        <taxon>Saccharomycotina</taxon>
        <taxon>Saccharomycetes</taxon>
        <taxon>Saccharomycetales</taxon>
        <taxon>Saccharomycetaceae</taxon>
        <taxon>Maudiozyma</taxon>
    </lineage>
</organism>
<evidence type="ECO:0000256" key="3">
    <source>
        <dbReference type="ARBA" id="ARBA00022605"/>
    </source>
</evidence>
<gene>
    <name evidence="8" type="ORF">KASA_0G01210G</name>
</gene>
<accession>A0A1X7RA20</accession>
<reference evidence="8 9" key="1">
    <citation type="submission" date="2017-04" db="EMBL/GenBank/DDBJ databases">
        <authorList>
            <person name="Afonso C.L."/>
            <person name="Miller P.J."/>
            <person name="Scott M.A."/>
            <person name="Spackman E."/>
            <person name="Goraichik I."/>
            <person name="Dimitrov K.M."/>
            <person name="Suarez D.L."/>
            <person name="Swayne D.E."/>
        </authorList>
    </citation>
    <scope>NUCLEOTIDE SEQUENCE [LARGE SCALE GENOMIC DNA]</scope>
</reference>
<dbReference type="Proteomes" id="UP000196158">
    <property type="component" value="Unassembled WGS sequence"/>
</dbReference>
<keyword evidence="5" id="KW-0663">Pyridoxal phosphate</keyword>
<keyword evidence="9" id="KW-1185">Reference proteome</keyword>
<evidence type="ECO:0000256" key="6">
    <source>
        <dbReference type="ARBA" id="ARBA00023192"/>
    </source>
</evidence>
<dbReference type="PROSITE" id="PS00901">
    <property type="entry name" value="CYS_SYNTHASE"/>
    <property type="match status" value="1"/>
</dbReference>
<keyword evidence="3" id="KW-0028">Amino-acid biosynthesis</keyword>
<dbReference type="AlphaFoldDB" id="A0A1X7RA20"/>
<evidence type="ECO:0000256" key="1">
    <source>
        <dbReference type="ARBA" id="ARBA00001933"/>
    </source>
</evidence>
<keyword evidence="6" id="KW-0198">Cysteine biosynthesis</keyword>
<dbReference type="InterPro" id="IPR036052">
    <property type="entry name" value="TrpB-like_PALP_sf"/>
</dbReference>
<comment type="cofactor">
    <cofactor evidence="1">
        <name>pyridoxal 5'-phosphate</name>
        <dbReference type="ChEBI" id="CHEBI:597326"/>
    </cofactor>
</comment>
<proteinExistence type="inferred from homology"/>
<keyword evidence="4" id="KW-0808">Transferase</keyword>
<feature type="domain" description="Tryptophan synthase beta chain-like PALP" evidence="7">
    <location>
        <begin position="41"/>
        <end position="361"/>
    </location>
</feature>
<evidence type="ECO:0000313" key="9">
    <source>
        <dbReference type="Proteomes" id="UP000196158"/>
    </source>
</evidence>
<comment type="similarity">
    <text evidence="2">Belongs to the cysteine synthase/cystathionine beta-synthase family.</text>
</comment>
<dbReference type="GO" id="GO:0006535">
    <property type="term" value="P:cysteine biosynthetic process from serine"/>
    <property type="evidence" value="ECO:0007669"/>
    <property type="project" value="InterPro"/>
</dbReference>
<name>A0A1X7RA20_9SACH</name>
<evidence type="ECO:0000256" key="2">
    <source>
        <dbReference type="ARBA" id="ARBA00007103"/>
    </source>
</evidence>
<dbReference type="SUPFAM" id="SSF53686">
    <property type="entry name" value="Tryptophan synthase beta subunit-like PLP-dependent enzymes"/>
    <property type="match status" value="1"/>
</dbReference>
<evidence type="ECO:0000256" key="4">
    <source>
        <dbReference type="ARBA" id="ARBA00022679"/>
    </source>
</evidence>
<evidence type="ECO:0000259" key="7">
    <source>
        <dbReference type="Pfam" id="PF00291"/>
    </source>
</evidence>
<dbReference type="PANTHER" id="PTHR10314">
    <property type="entry name" value="CYSTATHIONINE BETA-SYNTHASE"/>
    <property type="match status" value="1"/>
</dbReference>
<protein>
    <submittedName>
        <fullName evidence="8">Similar to Saccharomyces cerevisiae YGR012W Putative cysteine synthase, localized to the mitochondrial outer membrane</fullName>
    </submittedName>
</protein>
<dbReference type="STRING" id="1789683.A0A1X7RA20"/>
<sequence length="389" mass="42490">MTERNIDWKACVALGSVVTTIFTMYKLYKQDKKIPEAVMGVEQLIGNTPLVKIPSLSKHTNSEIFAKLELANPAGSAKDRVALNIILTAERKGLLIRGEPGWVFEGTSGSTGISIAMICNALGYRAHISLPDDTSLEKLALLESLGAVVNPVKPASIVDPDQYVNAAKKACNDMITKNGINAIFADQFENEANWRVHYETTGPEIYTQMNGEIDGFIAGCGTGGTITGVARYLKEKRGLNDCHVVLGDPQGSGFYHRINHGVMYDSVEKEGTRRRHQVDTIVEGVGLNRITANFAHGETRIDEAIRVSDEQAIKMAKYLSVNDGLFVGSSTAINSVVAVKLAKQLQLQGIENPRIVIIACDSGSRHLSKFWKIAKDIDREISLTEVMQD</sequence>
<dbReference type="InterPro" id="IPR001216">
    <property type="entry name" value="P-phosphate_BS"/>
</dbReference>
<evidence type="ECO:0000256" key="5">
    <source>
        <dbReference type="ARBA" id="ARBA00022898"/>
    </source>
</evidence>
<dbReference type="InterPro" id="IPR001926">
    <property type="entry name" value="TrpB-like_PALP"/>
</dbReference>
<dbReference type="Gene3D" id="3.40.50.1100">
    <property type="match status" value="2"/>
</dbReference>
<dbReference type="GO" id="GO:0016740">
    <property type="term" value="F:transferase activity"/>
    <property type="evidence" value="ECO:0007669"/>
    <property type="project" value="UniProtKB-KW"/>
</dbReference>
<dbReference type="InterPro" id="IPR050214">
    <property type="entry name" value="Cys_Synth/Cystath_Beta-Synth"/>
</dbReference>
<dbReference type="FunFam" id="3.40.50.1100:FF:000016">
    <property type="entry name" value="Cysteine synthase A"/>
    <property type="match status" value="1"/>
</dbReference>
<dbReference type="OrthoDB" id="10259545at2759"/>
<evidence type="ECO:0000313" key="8">
    <source>
        <dbReference type="EMBL" id="SMN22517.1"/>
    </source>
</evidence>